<protein>
    <recommendedName>
        <fullName evidence="2">protein-glutamate methylesterase</fullName>
        <ecNumber evidence="2">3.1.1.61</ecNumber>
    </recommendedName>
</protein>
<evidence type="ECO:0000256" key="4">
    <source>
        <dbReference type="PROSITE-ProRule" id="PRU00050"/>
    </source>
</evidence>
<evidence type="ECO:0000256" key="1">
    <source>
        <dbReference type="ARBA" id="ARBA00022801"/>
    </source>
</evidence>
<feature type="active site" evidence="4">
    <location>
        <position position="12"/>
    </location>
</feature>
<dbReference type="eggNOG" id="COG2201">
    <property type="taxonomic scope" value="Bacteria"/>
</dbReference>
<sequence length="192" mass="20382">MVIRDLIAIGASTGGTDAILEVVKDLPAQTPGIVVTQHMPGGFTKMYADRLDRICNMRVREAVNGDVVEKGLILIAPGGFQMRVTRIGNGYRVSVTEEPRFNGHAPSVDVLFNSVADHAGSRALGVILTGMGADGAQGLLRMHQKGAYTIGQDKASCIVYGMPMEAYKIGAVDRQAPVTSIGSLLLQELGMK</sequence>
<dbReference type="Proteomes" id="UP000005753">
    <property type="component" value="Chromosome"/>
</dbReference>
<feature type="active site" evidence="4">
    <location>
        <position position="38"/>
    </location>
</feature>
<dbReference type="HOGENOM" id="CLU_000445_51_2_9"/>
<proteinExistence type="predicted"/>
<dbReference type="AlphaFoldDB" id="I5ARR5"/>
<dbReference type="Gene3D" id="3.40.50.180">
    <property type="entry name" value="Methylesterase CheB, C-terminal domain"/>
    <property type="match status" value="1"/>
</dbReference>
<dbReference type="EMBL" id="CM001487">
    <property type="protein sequence ID" value="EIM56488.1"/>
    <property type="molecule type" value="Genomic_DNA"/>
</dbReference>
<dbReference type="GO" id="GO:0005737">
    <property type="term" value="C:cytoplasm"/>
    <property type="evidence" value="ECO:0007669"/>
    <property type="project" value="InterPro"/>
</dbReference>
<dbReference type="Pfam" id="PF01339">
    <property type="entry name" value="CheB_methylest"/>
    <property type="match status" value="1"/>
</dbReference>
<feature type="active site" evidence="4">
    <location>
        <position position="134"/>
    </location>
</feature>
<comment type="catalytic activity">
    <reaction evidence="3">
        <text>[protein]-L-glutamate 5-O-methyl ester + H2O = L-glutamyl-[protein] + methanol + H(+)</text>
        <dbReference type="Rhea" id="RHEA:23236"/>
        <dbReference type="Rhea" id="RHEA-COMP:10208"/>
        <dbReference type="Rhea" id="RHEA-COMP:10311"/>
        <dbReference type="ChEBI" id="CHEBI:15377"/>
        <dbReference type="ChEBI" id="CHEBI:15378"/>
        <dbReference type="ChEBI" id="CHEBI:17790"/>
        <dbReference type="ChEBI" id="CHEBI:29973"/>
        <dbReference type="ChEBI" id="CHEBI:82795"/>
        <dbReference type="EC" id="3.1.1.61"/>
    </reaction>
</comment>
<evidence type="ECO:0000256" key="2">
    <source>
        <dbReference type="ARBA" id="ARBA00039140"/>
    </source>
</evidence>
<dbReference type="CDD" id="cd16432">
    <property type="entry name" value="CheB_Rec"/>
    <property type="match status" value="1"/>
</dbReference>
<dbReference type="InterPro" id="IPR000673">
    <property type="entry name" value="Sig_transdc_resp-reg_Me-estase"/>
</dbReference>
<dbReference type="PANTHER" id="PTHR42872:SF6">
    <property type="entry name" value="PROTEIN-GLUTAMATE METHYLESTERASE_PROTEIN-GLUTAMINE GLUTAMINASE"/>
    <property type="match status" value="1"/>
</dbReference>
<evidence type="ECO:0000259" key="5">
    <source>
        <dbReference type="PROSITE" id="PS50122"/>
    </source>
</evidence>
<reference evidence="6 7" key="2">
    <citation type="submission" date="2012-02" db="EMBL/GenBank/DDBJ databases">
        <title>Improved High-Quality Draft sequence of Eubacterium cellulosolvens 6.</title>
        <authorList>
            <consortium name="US DOE Joint Genome Institute"/>
            <person name="Lucas S."/>
            <person name="Han J."/>
            <person name="Lapidus A."/>
            <person name="Cheng J.-F."/>
            <person name="Goodwin L."/>
            <person name="Pitluck S."/>
            <person name="Peters L."/>
            <person name="Mikhailova N."/>
            <person name="Gu W."/>
            <person name="Detter J.C."/>
            <person name="Han C."/>
            <person name="Tapia R."/>
            <person name="Land M."/>
            <person name="Hauser L."/>
            <person name="Kyrpides N."/>
            <person name="Ivanova N."/>
            <person name="Pagani I."/>
            <person name="Johnson E."/>
            <person name="Mukhopadhyay B."/>
            <person name="Anderson I."/>
            <person name="Woyke T."/>
        </authorList>
    </citation>
    <scope>NUCLEOTIDE SEQUENCE [LARGE SCALE GENOMIC DNA]</scope>
    <source>
        <strain evidence="6 7">6</strain>
    </source>
</reference>
<organism evidence="6 7">
    <name type="scientific">Eubacterium cellulosolvens (strain ATCC 43171 / JCM 9499 / 6)</name>
    <name type="common">Cillobacterium cellulosolvens</name>
    <dbReference type="NCBI Taxonomy" id="633697"/>
    <lineage>
        <taxon>Bacteria</taxon>
        <taxon>Bacillati</taxon>
        <taxon>Bacillota</taxon>
        <taxon>Clostridia</taxon>
        <taxon>Eubacteriales</taxon>
        <taxon>Eubacteriaceae</taxon>
        <taxon>Eubacterium</taxon>
    </lineage>
</organism>
<evidence type="ECO:0000313" key="7">
    <source>
        <dbReference type="Proteomes" id="UP000005753"/>
    </source>
</evidence>
<dbReference type="GO" id="GO:0006935">
    <property type="term" value="P:chemotaxis"/>
    <property type="evidence" value="ECO:0007669"/>
    <property type="project" value="UniProtKB-UniRule"/>
</dbReference>
<reference evidence="6 7" key="1">
    <citation type="submission" date="2010-08" db="EMBL/GenBank/DDBJ databases">
        <authorList>
            <consortium name="US DOE Joint Genome Institute (JGI-PGF)"/>
            <person name="Lucas S."/>
            <person name="Copeland A."/>
            <person name="Lapidus A."/>
            <person name="Cheng J.-F."/>
            <person name="Bruce D."/>
            <person name="Goodwin L."/>
            <person name="Pitluck S."/>
            <person name="Land M.L."/>
            <person name="Hauser L."/>
            <person name="Chang Y.-J."/>
            <person name="Anderson I.J."/>
            <person name="Johnson E."/>
            <person name="Mulhopadhyay B."/>
            <person name="Kyrpides N."/>
            <person name="Woyke T.J."/>
        </authorList>
    </citation>
    <scope>NUCLEOTIDE SEQUENCE [LARGE SCALE GENOMIC DNA]</scope>
    <source>
        <strain evidence="6 7">6</strain>
    </source>
</reference>
<dbReference type="OrthoDB" id="9793421at2"/>
<dbReference type="SUPFAM" id="SSF52738">
    <property type="entry name" value="Methylesterase CheB, C-terminal domain"/>
    <property type="match status" value="1"/>
</dbReference>
<keyword evidence="4" id="KW-0145">Chemotaxis</keyword>
<gene>
    <name evidence="6" type="ORF">EubceDRAFT1_0649</name>
</gene>
<evidence type="ECO:0000256" key="3">
    <source>
        <dbReference type="ARBA" id="ARBA00048267"/>
    </source>
</evidence>
<dbReference type="PANTHER" id="PTHR42872">
    <property type="entry name" value="PROTEIN-GLUTAMATE METHYLESTERASE/PROTEIN-GLUTAMINE GLUTAMINASE"/>
    <property type="match status" value="1"/>
</dbReference>
<dbReference type="PROSITE" id="PS50122">
    <property type="entry name" value="CHEB"/>
    <property type="match status" value="1"/>
</dbReference>
<dbReference type="EC" id="3.1.1.61" evidence="2"/>
<keyword evidence="1 4" id="KW-0378">Hydrolase</keyword>
<name>I5ARR5_EUBC6</name>
<dbReference type="STRING" id="633697.EubceDRAFT1_0649"/>
<evidence type="ECO:0000313" key="6">
    <source>
        <dbReference type="EMBL" id="EIM56488.1"/>
    </source>
</evidence>
<accession>I5ARR5</accession>
<dbReference type="GO" id="GO:0000156">
    <property type="term" value="F:phosphorelay response regulator activity"/>
    <property type="evidence" value="ECO:0007669"/>
    <property type="project" value="InterPro"/>
</dbReference>
<dbReference type="GO" id="GO:0008984">
    <property type="term" value="F:protein-glutamate methylesterase activity"/>
    <property type="evidence" value="ECO:0007669"/>
    <property type="project" value="UniProtKB-EC"/>
</dbReference>
<dbReference type="InterPro" id="IPR035909">
    <property type="entry name" value="CheB_C"/>
</dbReference>
<keyword evidence="7" id="KW-1185">Reference proteome</keyword>
<feature type="domain" description="CheB-type methylesterase" evidence="5">
    <location>
        <begin position="1"/>
        <end position="192"/>
    </location>
</feature>